<dbReference type="PANTHER" id="PTHR33110:SF134">
    <property type="entry name" value="OS09G0565350 PROTEIN"/>
    <property type="match status" value="1"/>
</dbReference>
<name>A0A5S6RB55_ORYSJ</name>
<dbReference type="InterPro" id="IPR011047">
    <property type="entry name" value="Quinoprotein_ADH-like_sf"/>
</dbReference>
<reference evidence="2" key="1">
    <citation type="journal article" date="2003" name="Science">
        <title>In-depth view of structure, activity, and evolution of rice chromosome 10.</title>
        <authorList>
            <consortium name="Rice Chromosome 10 Sequencing Consortium"/>
        </authorList>
    </citation>
    <scope>NUCLEOTIDE SEQUENCE [LARGE SCALE GENOMIC DNA]</scope>
</reference>
<dbReference type="EMBL" id="DP000086">
    <property type="protein sequence ID" value="AAP52243.1"/>
    <property type="molecule type" value="Genomic_DNA"/>
</dbReference>
<accession>Q7XGL9</accession>
<accession>Q8SAW9</accession>
<reference evidence="2" key="3">
    <citation type="submission" date="2006-07" db="EMBL/GenBank/DDBJ databases">
        <authorList>
            <person name="Buell R."/>
        </authorList>
    </citation>
    <scope>NUCLEOTIDE SEQUENCE</scope>
</reference>
<dbReference type="Pfam" id="PF03478">
    <property type="entry name" value="Beta-prop_KIB1-4"/>
    <property type="match status" value="2"/>
</dbReference>
<protein>
    <submittedName>
        <fullName evidence="2">Expressed protein</fullName>
    </submittedName>
</protein>
<feature type="domain" description="KIB1-4 beta-propeller" evidence="1">
    <location>
        <begin position="354"/>
        <end position="420"/>
    </location>
</feature>
<sequence length="450" mass="49759">MDWSGLPGDLLRLFSGRLHDPLDFLRFRAVCRAWRAATAAAAASPPPFLPWLLARPAPINPTAGPGPSLSFYSLSSAALRSVAAPSATCSLLGHTNSHLLFSDHGPLLLLVNPLTGADLPLPPSPFDAFSPITQGYYLPGPDSPVVLYDTRRIFFHHPAGGGGGWTTVPVVDLVAENMYHAGKVFVCNDRGHLTIFDAATLAVLGDAAPPPPPPVTLHRDAFKCSSFVPSGDDLLCVIRYFRRKNTEQAGELLEDCRALEVHRLEIAGEKSRWVQMRSIGDRMLFVGLYQGFSLRAADFAGLEGNCVYFFKMDRASRSFIYRFSMEDGQIEELPGPSMHACTWSKNSEQAGELLEDCCALEVHRLEIAGEKSRWVQMRSIRDRMLFVGLYQGFSLRAADFAGLEGNCVYFFKMDRASRSFIYRFRMEDGQIEELPGPSMHACTWFVPSLS</sequence>
<evidence type="ECO:0000313" key="2">
    <source>
        <dbReference type="EMBL" id="AAP52243.1"/>
    </source>
</evidence>
<feature type="domain" description="KIB1-4 beta-propeller" evidence="1">
    <location>
        <begin position="71"/>
        <end position="319"/>
    </location>
</feature>
<organism evidence="2">
    <name type="scientific">Oryza sativa subsp. japonica</name>
    <name type="common">Rice</name>
    <dbReference type="NCBI Taxonomy" id="39947"/>
    <lineage>
        <taxon>Eukaryota</taxon>
        <taxon>Viridiplantae</taxon>
        <taxon>Streptophyta</taxon>
        <taxon>Embryophyta</taxon>
        <taxon>Tracheophyta</taxon>
        <taxon>Spermatophyta</taxon>
        <taxon>Magnoliopsida</taxon>
        <taxon>Liliopsida</taxon>
        <taxon>Poales</taxon>
        <taxon>Poaceae</taxon>
        <taxon>BOP clade</taxon>
        <taxon>Oryzoideae</taxon>
        <taxon>Oryzeae</taxon>
        <taxon>Oryzinae</taxon>
        <taxon>Oryza</taxon>
        <taxon>Oryza sativa</taxon>
    </lineage>
</organism>
<reference evidence="2" key="2">
    <citation type="submission" date="2003-05" db="EMBL/GenBank/DDBJ databases">
        <authorList>
            <person name="Buell C.R."/>
            <person name="Wing R.A."/>
            <person name="McCombie W.R."/>
            <person name="Messing J."/>
            <person name="Yuan Q."/>
            <person name="Ouyang S."/>
        </authorList>
    </citation>
    <scope>NUCLEOTIDE SEQUENCE</scope>
</reference>
<dbReference type="SUPFAM" id="SSF50998">
    <property type="entry name" value="Quinoprotein alcohol dehydrogenase-like"/>
    <property type="match status" value="1"/>
</dbReference>
<dbReference type="AlphaFoldDB" id="A0A5S6RB55"/>
<dbReference type="InterPro" id="IPR005174">
    <property type="entry name" value="KIB1-4_b-propeller"/>
</dbReference>
<dbReference type="PANTHER" id="PTHR33110">
    <property type="entry name" value="F-BOX/KELCH-REPEAT PROTEIN-RELATED"/>
    <property type="match status" value="1"/>
</dbReference>
<accession>A0A5S6RB55</accession>
<gene>
    <name evidence="2" type="ordered locus">LOC_Os10g07430</name>
</gene>
<proteinExistence type="predicted"/>
<evidence type="ECO:0000259" key="1">
    <source>
        <dbReference type="Pfam" id="PF03478"/>
    </source>
</evidence>